<dbReference type="Gene3D" id="2.20.200.10">
    <property type="entry name" value="Outer membrane efflux proteins (OEP)"/>
    <property type="match status" value="1"/>
</dbReference>
<proteinExistence type="inferred from homology"/>
<dbReference type="Pfam" id="PF02321">
    <property type="entry name" value="OEP"/>
    <property type="match status" value="2"/>
</dbReference>
<dbReference type="EMBL" id="JAGGJV010000004">
    <property type="protein sequence ID" value="MBP1859210.1"/>
    <property type="molecule type" value="Genomic_DNA"/>
</dbReference>
<dbReference type="RefSeq" id="WP_209853099.1">
    <property type="nucleotide sequence ID" value="NZ_JAGGJV010000004.1"/>
</dbReference>
<keyword evidence="2" id="KW-0564">Palmitate</keyword>
<dbReference type="InterPro" id="IPR003423">
    <property type="entry name" value="OMP_efflux"/>
</dbReference>
<evidence type="ECO:0000313" key="4">
    <source>
        <dbReference type="EMBL" id="MBP1859210.1"/>
    </source>
</evidence>
<dbReference type="NCBIfam" id="TIGR01845">
    <property type="entry name" value="outer_NodT"/>
    <property type="match status" value="1"/>
</dbReference>
<keyword evidence="2" id="KW-0449">Lipoprotein</keyword>
<feature type="signal peptide" evidence="2">
    <location>
        <begin position="1"/>
        <end position="21"/>
    </location>
</feature>
<evidence type="ECO:0000256" key="3">
    <source>
        <dbReference type="SAM" id="MobiDB-lite"/>
    </source>
</evidence>
<keyword evidence="5" id="KW-1185">Reference proteome</keyword>
<organism evidence="4 5">
    <name type="scientific">Rhizobium herbae</name>
    <dbReference type="NCBI Taxonomy" id="508661"/>
    <lineage>
        <taxon>Bacteria</taxon>
        <taxon>Pseudomonadati</taxon>
        <taxon>Pseudomonadota</taxon>
        <taxon>Alphaproteobacteria</taxon>
        <taxon>Hyphomicrobiales</taxon>
        <taxon>Rhizobiaceae</taxon>
        <taxon>Rhizobium/Agrobacterium group</taxon>
        <taxon>Rhizobium</taxon>
    </lineage>
</organism>
<keyword evidence="2" id="KW-0472">Membrane</keyword>
<dbReference type="PROSITE" id="PS51257">
    <property type="entry name" value="PROKAR_LIPOPROTEIN"/>
    <property type="match status" value="1"/>
</dbReference>
<dbReference type="PANTHER" id="PTHR30203">
    <property type="entry name" value="OUTER MEMBRANE CATION EFFLUX PROTEIN"/>
    <property type="match status" value="1"/>
</dbReference>
<evidence type="ECO:0000256" key="2">
    <source>
        <dbReference type="RuleBase" id="RU362097"/>
    </source>
</evidence>
<sequence>MKIVNVLLPLSLLLLSGCVVGPDYQSPNAALPAKFSAGGEATADDVTLKPWWEAFRDKKLNSLVAQGLGENLDVQQSIERIIEARANVIVAAAGGLPDISASGSGSVAGQDGSYPRNTSGNDHSETKTIGAGGDASWLIDLFGQYRRAKESANASLDAAYADVNVARLAYLSDLTSSYIEARYNQEAYALQQKSLASRRETLKLTNDIKAAGAASSLDVVQAEGLVNSTLSELPGYQTGFNQAANHIATLLGLPATSVTASLRNGSSQPSPRYNTKIGIPADLVRNRPDIRKAERLLAAATASIGVAEAQLYPSLSLSGSIDGSRIVASAASGGLSSWSFGPSLSLPIFNGGRLKANVDIAKSGAQQQYLAWKQTVLNGVEEVENALVALRNNYQTVAALRKVVDSYEEALSLARESYKGGATSLLDVLDAERSLATSRIALASGIRNLANNYVSLNVAIGGGAGIEAVGQ</sequence>
<comment type="caution">
    <text evidence="4">The sequence shown here is derived from an EMBL/GenBank/DDBJ whole genome shotgun (WGS) entry which is preliminary data.</text>
</comment>
<gene>
    <name evidence="4" type="ORF">J2Z75_002722</name>
</gene>
<dbReference type="Proteomes" id="UP000823786">
    <property type="component" value="Unassembled WGS sequence"/>
</dbReference>
<keyword evidence="2" id="KW-0732">Signal</keyword>
<keyword evidence="2" id="KW-1134">Transmembrane beta strand</keyword>
<comment type="subcellular location">
    <subcellularLocation>
        <location evidence="2">Cell membrane</location>
        <topology evidence="2">Lipid-anchor</topology>
    </subcellularLocation>
</comment>
<dbReference type="InterPro" id="IPR010131">
    <property type="entry name" value="MdtP/NodT-like"/>
</dbReference>
<dbReference type="Gene3D" id="1.20.1600.10">
    <property type="entry name" value="Outer membrane efflux proteins (OEP)"/>
    <property type="match status" value="1"/>
</dbReference>
<name>A0ABS4EMM9_9HYPH</name>
<feature type="chain" id="PRO_5044999435" evidence="2">
    <location>
        <begin position="22"/>
        <end position="471"/>
    </location>
</feature>
<feature type="region of interest" description="Disordered" evidence="3">
    <location>
        <begin position="103"/>
        <end position="128"/>
    </location>
</feature>
<accession>A0ABS4EMM9</accession>
<protein>
    <submittedName>
        <fullName evidence="4">Multidrug efflux system outer membrane protein</fullName>
    </submittedName>
</protein>
<reference evidence="4 5" key="1">
    <citation type="submission" date="2021-03" db="EMBL/GenBank/DDBJ databases">
        <title>Genomic Encyclopedia of Type Strains, Phase IV (KMG-IV): sequencing the most valuable type-strain genomes for metagenomic binning, comparative biology and taxonomic classification.</title>
        <authorList>
            <person name="Goeker M."/>
        </authorList>
    </citation>
    <scope>NUCLEOTIDE SEQUENCE [LARGE SCALE GENOMIC DNA]</scope>
    <source>
        <strain evidence="4 5">DSM 26427</strain>
    </source>
</reference>
<evidence type="ECO:0000313" key="5">
    <source>
        <dbReference type="Proteomes" id="UP000823786"/>
    </source>
</evidence>
<dbReference type="SUPFAM" id="SSF56954">
    <property type="entry name" value="Outer membrane efflux proteins (OEP)"/>
    <property type="match status" value="1"/>
</dbReference>
<evidence type="ECO:0000256" key="1">
    <source>
        <dbReference type="ARBA" id="ARBA00007613"/>
    </source>
</evidence>
<dbReference type="PANTHER" id="PTHR30203:SF30">
    <property type="entry name" value="OUTER MEMBRANE PROTEIN-RELATED"/>
    <property type="match status" value="1"/>
</dbReference>
<keyword evidence="2" id="KW-0812">Transmembrane</keyword>
<comment type="similarity">
    <text evidence="1 2">Belongs to the outer membrane factor (OMF) (TC 1.B.17) family.</text>
</comment>